<feature type="domain" description="Thioester reductase (TE)" evidence="12">
    <location>
        <begin position="57"/>
        <end position="326"/>
    </location>
</feature>
<organism evidence="13 14">
    <name type="scientific">Cephus cinctus</name>
    <name type="common">Wheat stem sawfly</name>
    <dbReference type="NCBI Taxonomy" id="211228"/>
    <lineage>
        <taxon>Eukaryota</taxon>
        <taxon>Metazoa</taxon>
        <taxon>Ecdysozoa</taxon>
        <taxon>Arthropoda</taxon>
        <taxon>Hexapoda</taxon>
        <taxon>Insecta</taxon>
        <taxon>Pterygota</taxon>
        <taxon>Neoptera</taxon>
        <taxon>Endopterygota</taxon>
        <taxon>Hymenoptera</taxon>
        <taxon>Cephoidea</taxon>
        <taxon>Cephidae</taxon>
        <taxon>Cephus</taxon>
    </lineage>
</organism>
<evidence type="ECO:0000256" key="8">
    <source>
        <dbReference type="ARBA" id="ARBA00023136"/>
    </source>
</evidence>
<proteinExistence type="inferred from homology"/>
<keyword evidence="4 10" id="KW-0812">Transmembrane</keyword>
<comment type="catalytic activity">
    <reaction evidence="9 10">
        <text>a long-chain fatty acyl-CoA + 2 NADPH + 2 H(+) = a long-chain primary fatty alcohol + 2 NADP(+) + CoA</text>
        <dbReference type="Rhea" id="RHEA:52716"/>
        <dbReference type="ChEBI" id="CHEBI:15378"/>
        <dbReference type="ChEBI" id="CHEBI:57287"/>
        <dbReference type="ChEBI" id="CHEBI:57783"/>
        <dbReference type="ChEBI" id="CHEBI:58349"/>
        <dbReference type="ChEBI" id="CHEBI:77396"/>
        <dbReference type="ChEBI" id="CHEBI:83139"/>
        <dbReference type="EC" id="1.2.1.84"/>
    </reaction>
</comment>
<dbReference type="InterPro" id="IPR013120">
    <property type="entry name" value="FAR_NAD-bd"/>
</dbReference>
<keyword evidence="13" id="KW-1185">Reference proteome</keyword>
<dbReference type="PANTHER" id="PTHR11011:SF60">
    <property type="entry name" value="FATTY ACYL-COA REDUCTASE-RELATED"/>
    <property type="match status" value="1"/>
</dbReference>
<dbReference type="GO" id="GO:0016020">
    <property type="term" value="C:membrane"/>
    <property type="evidence" value="ECO:0007669"/>
    <property type="project" value="UniProtKB-SubCell"/>
</dbReference>
<evidence type="ECO:0000259" key="12">
    <source>
        <dbReference type="Pfam" id="PF07993"/>
    </source>
</evidence>
<dbReference type="KEGG" id="ccin:107263769"/>
<keyword evidence="5 10" id="KW-0521">NADP</keyword>
<dbReference type="CDD" id="cd05236">
    <property type="entry name" value="FAR-N_SDR_e"/>
    <property type="match status" value="1"/>
</dbReference>
<dbReference type="InterPro" id="IPR033640">
    <property type="entry name" value="FAR_C"/>
</dbReference>
<dbReference type="AlphaFoldDB" id="A0AAJ7BII0"/>
<evidence type="ECO:0000313" key="14">
    <source>
        <dbReference type="RefSeq" id="XP_015586810.1"/>
    </source>
</evidence>
<dbReference type="InterPro" id="IPR026055">
    <property type="entry name" value="FAR"/>
</dbReference>
<keyword evidence="3 10" id="KW-0444">Lipid biosynthesis</keyword>
<feature type="domain" description="Fatty acyl-CoA reductase C-terminal" evidence="11">
    <location>
        <begin position="402"/>
        <end position="494"/>
    </location>
</feature>
<keyword evidence="8 10" id="KW-0472">Membrane</keyword>
<keyword evidence="10" id="KW-0560">Oxidoreductase</keyword>
<evidence type="ECO:0000259" key="11">
    <source>
        <dbReference type="Pfam" id="PF03015"/>
    </source>
</evidence>
<gene>
    <name evidence="14" type="primary">LOC107263769</name>
</gene>
<dbReference type="EC" id="1.2.1.84" evidence="10"/>
<dbReference type="GO" id="GO:0102965">
    <property type="term" value="F:alcohol-forming long-chain fatty acyl-CoA reductase activity"/>
    <property type="evidence" value="ECO:0007669"/>
    <property type="project" value="UniProtKB-EC"/>
</dbReference>
<dbReference type="Pfam" id="PF03015">
    <property type="entry name" value="Sterile"/>
    <property type="match status" value="1"/>
</dbReference>
<dbReference type="GO" id="GO:0035336">
    <property type="term" value="P:long-chain fatty-acyl-CoA metabolic process"/>
    <property type="evidence" value="ECO:0007669"/>
    <property type="project" value="TreeGrafter"/>
</dbReference>
<dbReference type="SUPFAM" id="SSF51735">
    <property type="entry name" value="NAD(P)-binding Rossmann-fold domains"/>
    <property type="match status" value="1"/>
</dbReference>
<evidence type="ECO:0000256" key="5">
    <source>
        <dbReference type="ARBA" id="ARBA00022857"/>
    </source>
</evidence>
<comment type="subcellular location">
    <subcellularLocation>
        <location evidence="1">Membrane</location>
        <topology evidence="1">Multi-pass membrane protein</topology>
    </subcellularLocation>
</comment>
<protein>
    <recommendedName>
        <fullName evidence="10">Fatty acyl-CoA reductase</fullName>
        <ecNumber evidence="10">1.2.1.84</ecNumber>
    </recommendedName>
</protein>
<dbReference type="Proteomes" id="UP000694920">
    <property type="component" value="Unplaced"/>
</dbReference>
<dbReference type="RefSeq" id="XP_015586810.1">
    <property type="nucleotide sequence ID" value="XM_015731324.2"/>
</dbReference>
<evidence type="ECO:0000256" key="6">
    <source>
        <dbReference type="ARBA" id="ARBA00022989"/>
    </source>
</evidence>
<dbReference type="GO" id="GO:0080019">
    <property type="term" value="F:alcohol-forming very long-chain fatty acyl-CoA reductase activity"/>
    <property type="evidence" value="ECO:0007669"/>
    <property type="project" value="InterPro"/>
</dbReference>
<evidence type="ECO:0000256" key="10">
    <source>
        <dbReference type="RuleBase" id="RU363097"/>
    </source>
</evidence>
<evidence type="ECO:0000256" key="9">
    <source>
        <dbReference type="ARBA" id="ARBA00052530"/>
    </source>
</evidence>
<name>A0AAJ7BII0_CEPCN</name>
<evidence type="ECO:0000256" key="2">
    <source>
        <dbReference type="ARBA" id="ARBA00005928"/>
    </source>
</evidence>
<reference evidence="14" key="1">
    <citation type="submission" date="2025-08" db="UniProtKB">
        <authorList>
            <consortium name="RefSeq"/>
        </authorList>
    </citation>
    <scope>IDENTIFICATION</scope>
</reference>
<keyword evidence="7 10" id="KW-0443">Lipid metabolism</keyword>
<evidence type="ECO:0000313" key="13">
    <source>
        <dbReference type="Proteomes" id="UP000694920"/>
    </source>
</evidence>
<evidence type="ECO:0000256" key="3">
    <source>
        <dbReference type="ARBA" id="ARBA00022516"/>
    </source>
</evidence>
<feature type="transmembrane region" description="Helical" evidence="10">
    <location>
        <begin position="397"/>
        <end position="418"/>
    </location>
</feature>
<dbReference type="PANTHER" id="PTHR11011">
    <property type="entry name" value="MALE STERILITY PROTEIN 2-RELATED"/>
    <property type="match status" value="1"/>
</dbReference>
<feature type="transmembrane region" description="Helical" evidence="10">
    <location>
        <begin position="518"/>
        <end position="538"/>
    </location>
</feature>
<sequence length="540" mass="60984">MVEVLMESGGQEVAIAESGGSRAETPTECTPKVTHISPTTMNFSPLQEFYAGQTIFITGGTGFLGKLLIDKLLRCCPGIKFIYLLVRPKKGKDVYQRVENLIDDPLFARLKEEVPKFRHQIGAVAGDCSTPGLGISAADRATLAREVSIVFHVAATVRFDEKLKLAVSINVQSLKDVLTLCKEMPKLKSVIHVSTAYANCPQDTIDEKFYEPPIQANKLIAMMDCLNEKLIDDITPQLLGKWPNTYAYTKAVAENVVKEEAEDLPIGIFRPAIVISTYQEPIRGWIDNMYGPTGVAAGAGTGLLRSIHCDGSIHANVVPGDMAVNALIASAWDVASTQRQGKDAIDIPIYNYVCNENQITYNQLKEMSAKHGISIPTNKAIWYYSFRNNKYKIVHLFYVYFLHLLPALLIDTATLCVGKQPSLLKIYKKIHKFMAVLNYFTTKEWKFTNNRVKAMIEKLTPEDQKNFYFDIKKIVWDTYFQTYMQGIRVYLIKDPLDTLPQARVKWQRMYWIHQATKFLLLYVFIRISWAAISAILSYTV</sequence>
<evidence type="ECO:0000256" key="7">
    <source>
        <dbReference type="ARBA" id="ARBA00023098"/>
    </source>
</evidence>
<dbReference type="Gene3D" id="3.40.50.720">
    <property type="entry name" value="NAD(P)-binding Rossmann-like Domain"/>
    <property type="match status" value="1"/>
</dbReference>
<dbReference type="Pfam" id="PF07993">
    <property type="entry name" value="NAD_binding_4"/>
    <property type="match status" value="1"/>
</dbReference>
<comment type="function">
    <text evidence="10">Catalyzes the reduction of fatty acyl-CoA to fatty alcohols.</text>
</comment>
<dbReference type="GeneID" id="107263769"/>
<accession>A0AAJ7BII0</accession>
<evidence type="ECO:0000256" key="1">
    <source>
        <dbReference type="ARBA" id="ARBA00004141"/>
    </source>
</evidence>
<comment type="similarity">
    <text evidence="2 10">Belongs to the fatty acyl-CoA reductase family.</text>
</comment>
<dbReference type="InterPro" id="IPR036291">
    <property type="entry name" value="NAD(P)-bd_dom_sf"/>
</dbReference>
<evidence type="ECO:0000256" key="4">
    <source>
        <dbReference type="ARBA" id="ARBA00022692"/>
    </source>
</evidence>
<dbReference type="FunFam" id="3.40.50.720:FF:000143">
    <property type="entry name" value="Fatty acyl-CoA reductase"/>
    <property type="match status" value="1"/>
</dbReference>
<dbReference type="GO" id="GO:0005777">
    <property type="term" value="C:peroxisome"/>
    <property type="evidence" value="ECO:0007669"/>
    <property type="project" value="TreeGrafter"/>
</dbReference>
<keyword evidence="6 10" id="KW-1133">Transmembrane helix</keyword>
<dbReference type="CDD" id="cd09071">
    <property type="entry name" value="FAR_C"/>
    <property type="match status" value="1"/>
</dbReference>